<sequence length="2363" mass="226172">MNRIRPAAPDWALDSMQMAAVFFQLHFGYKNRQSLAGGPRSCLTPISAGILLISIGAIISQTQAHAQTVSIPSAATTVTLQTLSPGSTTFDAPAGTVISASSGDGIDGSNAQNWVLSNHGSITGAVAGISLSSAALNGVTLDNFSSIRGNTSTGVLLSNGGQLTNHAGATIAGTEDGVKITGAGATVGNDGSITTSSSIFSGVYFESGGTLTQGATGTIGTSGGTGYGVVFNTGSVDGTNAGAIYGGSANYAFWARGAAAGAFSNSGTFSAGTGAVLASNGVSLTNTGTITGTSGTAVSVTGNGNTLILGTGSVLNGGVASTGTNNVLTLQGSGSAGSNLTGFNTLNMSGTAWTLSGANTTTGTTATATNVQSGVLTLAGALTNGGAGGGTTIASGATLQVGNGGTAGSVTGNIVDNGSLVFDRSNAISYAALISGTGSLTQSGTGNLTLSTANTYTGATAIQAGRLTAGIANVFASSSAVTVNSGAIFALNNFAQTVNNLSGAGSVTLGSATLTVNNSSDTNLSGLISGTGGLTKTGSNALTLSGAGNSVGAVSVNAGSLNFAQSGLLTASSLTVANGAFSHINAGAEVTTTGTVTVAGTLASDGILNSGAGMHMSAGSTLEIGSTGVLNRPGEINNVVVDVGGAAATTIINNGVINTEGSGAAVKVSAASAIANITNTGSIGTSTGLAAVTGIWSSLGVTNIVNRGAVYGGSTSSAIYFSTSGNSLTLGAGSNLHGGTGTTSSLAAGVSSNAAAISAGTGNSITLIETGSENGDFLGKSNAVTQGFSGLTAATGSIWSLGGRINLIGTAANTLSVNGALTVTGEISNSGTGGGTTIANGGVLNLGNGGTSGGVSGNFIDNGTLNFNRSDVVTLANSISGTGTVTQAGTGTTILTGANTYTGGTTISAGALQIGNGGTTGSVAGNIVDNAALNFNHSDALTYGGVVSGTGSLTQQGGGTLVLTGDSSHTGGTTVSAGILQLGNGGTTGSVAGNITDNAALIFNRSNAATYGGVISGTGSLTQAGSGTTTLTGVNTYAGGTYFNAGILSVGADANLGSAAGGLSFNGGTLQFTSGLTTARTVTLNTAGTIDTEANADTLSGVVAGVGALTKQGTGTLILNGANTYTGGTNIDAGILQVGTAGTIGSGAANIANGGTLALIPAGGNYAFNNVLTGSGLLTATLGSATNSFNFGATVGNAFTGKVTLGQSTFSLAGANTSTLTNATLQLNAGNTTTVGAGAQSIGNLTLNGNTLIFANLPTGTLGTGVLTLNSGTVRVDPGSAVNPTGSLLTQDDGANTRLISATSVSGNASNLSLADLAGRPLASATTNIAQGGNTVAIGTYSFTLNTGAGTGFYAGYGLSQLDLQAGQTLTLAGDTTAGGAADMKARITGSGALTIDATDSITLINAANDYTGNTTISGGTLVLGSDNALGNTALLALNAGTTADINGKTQAIGALGGAGTLNIDAGNLTINNGGAFGGAISGASGALNANGGTLILTGDSTYTGATTINAGTLQIGNGGTTGSYAGNITNNAVLAFDHSDTTTYGAVVSGTGSLTQQGSGTVVLTGDNTYTGGTAINAGTLQIGNGGTTGSVSGNITDNAALVFDRGDTTTYGGVVSGTGSLTQQGSGALVLTGSNTYTGGTTISAGTLQIGSGGTAGSVAGDITDNAALVFNRSDAVTYGGLISGTGSLTQQGSGTTVLTAANTYSGGTAINAGTLELTGAGSIGSGIASLANAGTLLINNPASGNYTFNNVLTGGGTLQASLGSGANTFTLGNTVGGAFTGTIGIAGGTFMLDNNAQSAMPNTTLRLDAGGLAQISANRTIGNLVFNGGTFQIISTGFVPDGKLAVGNLNVASGGTIALGIPSDFPVHALPPQPSLFDQDDNIELQLISATGTVTGAGSRLPLTKFDGSPVAAPQTVALSENGTAVAIASYNYATNVLAGANAGVWLGYDLLQLDLLAGQTLELTNANAVDNTLNARITGGGNLFIDAVNTAILANAASDYTGTTTVHGGTLVLGSNNALGRTAMLDVSAGATADINGRTQSIGALGGEGALNIDAGNLTINNGGTFGGVISGASGALNASGGTLILTGENTYTGATTINAGKLQIGDGGNTGSYAGNITDNAALVFDRGNATTYGGIVSGTGSLAQQGNGVLILTGDNTYTGGTTISAGALQLGNGGTAGGIVGNVSNNAMLSFDRSDNLTFDGIISGAGSVTQAGSGMVLFNGVQTYSGTTNINAGTLAIGDASHLGAELAGGGPVTVGAAGALGGYGKVTGSVTNDGVIAVGNALPAFANAPDATFTIAGNLDNRGTVTMSNGVAGDRMITGGIYTSNGGKVLIDTVLNQGGAASNSDLLVVGGTLV</sequence>
<dbReference type="Proteomes" id="UP000054893">
    <property type="component" value="Unassembled WGS sequence"/>
</dbReference>
<keyword evidence="1" id="KW-0732">Signal</keyword>
<proteinExistence type="predicted"/>
<dbReference type="InterPro" id="IPR051551">
    <property type="entry name" value="Autotransporter_adhesion"/>
</dbReference>
<dbReference type="InterPro" id="IPR011050">
    <property type="entry name" value="Pectin_lyase_fold/virulence"/>
</dbReference>
<dbReference type="OrthoDB" id="5760545at2"/>
<dbReference type="PANTHER" id="PTHR35037">
    <property type="entry name" value="C-TERMINAL REGION OF AIDA-LIKE PROTEIN"/>
    <property type="match status" value="1"/>
</dbReference>
<organism evidence="2 3">
    <name type="scientific">Caballeronia sordidicola</name>
    <name type="common">Burkholderia sordidicola</name>
    <dbReference type="NCBI Taxonomy" id="196367"/>
    <lineage>
        <taxon>Bacteria</taxon>
        <taxon>Pseudomonadati</taxon>
        <taxon>Pseudomonadota</taxon>
        <taxon>Betaproteobacteria</taxon>
        <taxon>Burkholderiales</taxon>
        <taxon>Burkholderiaceae</taxon>
        <taxon>Caballeronia</taxon>
    </lineage>
</organism>
<dbReference type="Gene3D" id="2.160.20.20">
    <property type="match status" value="4"/>
</dbReference>
<dbReference type="PANTHER" id="PTHR35037:SF3">
    <property type="entry name" value="C-TERMINAL REGION OF AIDA-LIKE PROTEIN"/>
    <property type="match status" value="1"/>
</dbReference>
<evidence type="ECO:0000313" key="2">
    <source>
        <dbReference type="EMBL" id="SAL13133.1"/>
    </source>
</evidence>
<reference evidence="2 3" key="1">
    <citation type="submission" date="2016-01" db="EMBL/GenBank/DDBJ databases">
        <authorList>
            <person name="Oliw E.H."/>
        </authorList>
    </citation>
    <scope>NUCLEOTIDE SEQUENCE [LARGE SCALE GENOMIC DNA]</scope>
    <source>
        <strain evidence="2">LMG 22029</strain>
    </source>
</reference>
<evidence type="ECO:0000256" key="1">
    <source>
        <dbReference type="ARBA" id="ARBA00022729"/>
    </source>
</evidence>
<dbReference type="Pfam" id="PF12951">
    <property type="entry name" value="PATR"/>
    <property type="match status" value="15"/>
</dbReference>
<evidence type="ECO:0000313" key="3">
    <source>
        <dbReference type="Proteomes" id="UP000054893"/>
    </source>
</evidence>
<dbReference type="SUPFAM" id="SSF51126">
    <property type="entry name" value="Pectin lyase-like"/>
    <property type="match status" value="8"/>
</dbReference>
<gene>
    <name evidence="2" type="ORF">AWB64_00595</name>
</gene>
<dbReference type="InterPro" id="IPR012332">
    <property type="entry name" value="Autotransporter_pectin_lyase_C"/>
</dbReference>
<dbReference type="NCBIfam" id="TIGR02601">
    <property type="entry name" value="autotrns_rpt"/>
    <property type="match status" value="12"/>
</dbReference>
<dbReference type="EMBL" id="FCOC02000001">
    <property type="protein sequence ID" value="SAL13133.1"/>
    <property type="molecule type" value="Genomic_DNA"/>
</dbReference>
<dbReference type="RefSeq" id="WP_060817081.1">
    <property type="nucleotide sequence ID" value="NZ_FCOC02000001.1"/>
</dbReference>
<protein>
    <submittedName>
        <fullName evidence="2">Outer membrane autotransporter</fullName>
    </submittedName>
</protein>
<accession>A0A158F081</accession>
<name>A0A158F081_CABSO</name>
<dbReference type="InterPro" id="IPR013425">
    <property type="entry name" value="Autotrns_rpt"/>
</dbReference>